<keyword evidence="11" id="KW-0653">Protein transport</keyword>
<evidence type="ECO:0000259" key="16">
    <source>
        <dbReference type="Pfam" id="PF04757"/>
    </source>
</evidence>
<keyword evidence="18" id="KW-1185">Reference proteome</keyword>
<keyword evidence="7" id="KW-0479">Metal-binding</keyword>
<keyword evidence="9" id="KW-0833">Ubl conjugation pathway</keyword>
<keyword evidence="5" id="KW-0808">Transferase</keyword>
<evidence type="ECO:0000313" key="18">
    <source>
        <dbReference type="Proteomes" id="UP000011761"/>
    </source>
</evidence>
<dbReference type="PANTHER" id="PTHR23350:SF4">
    <property type="entry name" value="PEROXISOME BIOGENESIS FACTOR 2"/>
    <property type="match status" value="1"/>
</dbReference>
<feature type="compositionally biased region" description="Acidic residues" evidence="15">
    <location>
        <begin position="473"/>
        <end position="482"/>
    </location>
</feature>
<dbReference type="GeneID" id="19112223"/>
<evidence type="ECO:0000313" key="17">
    <source>
        <dbReference type="EMBL" id="EMC99465.1"/>
    </source>
</evidence>
<keyword evidence="6" id="KW-0812">Transmembrane</keyword>
<feature type="domain" description="Pex N-terminal" evidence="16">
    <location>
        <begin position="79"/>
        <end position="272"/>
    </location>
</feature>
<evidence type="ECO:0000256" key="6">
    <source>
        <dbReference type="ARBA" id="ARBA00022692"/>
    </source>
</evidence>
<keyword evidence="4" id="KW-0813">Transport</keyword>
<dbReference type="OrthoDB" id="1701437at2759"/>
<dbReference type="EMBL" id="KB445551">
    <property type="protein sequence ID" value="EMC99465.1"/>
    <property type="molecule type" value="Genomic_DNA"/>
</dbReference>
<protein>
    <recommendedName>
        <fullName evidence="16">Pex N-terminal domain-containing protein</fullName>
    </recommendedName>
</protein>
<reference evidence="17 18" key="1">
    <citation type="journal article" date="2012" name="PLoS Pathog.">
        <title>Diverse lifestyles and strategies of plant pathogenesis encoded in the genomes of eighteen Dothideomycetes fungi.</title>
        <authorList>
            <person name="Ohm R.A."/>
            <person name="Feau N."/>
            <person name="Henrissat B."/>
            <person name="Schoch C.L."/>
            <person name="Horwitz B.A."/>
            <person name="Barry K.W."/>
            <person name="Condon B.J."/>
            <person name="Copeland A.C."/>
            <person name="Dhillon B."/>
            <person name="Glaser F."/>
            <person name="Hesse C.N."/>
            <person name="Kosti I."/>
            <person name="LaButti K."/>
            <person name="Lindquist E.A."/>
            <person name="Lucas S."/>
            <person name="Salamov A.A."/>
            <person name="Bradshaw R.E."/>
            <person name="Ciuffetti L."/>
            <person name="Hamelin R.C."/>
            <person name="Kema G.H.J."/>
            <person name="Lawrence C."/>
            <person name="Scott J.A."/>
            <person name="Spatafora J.W."/>
            <person name="Turgeon B.G."/>
            <person name="de Wit P.J.G.M."/>
            <person name="Zhong S."/>
            <person name="Goodwin S.B."/>
            <person name="Grigoriev I.V."/>
        </authorList>
    </citation>
    <scope>NUCLEOTIDE SEQUENCE [LARGE SCALE GENOMIC DNA]</scope>
    <source>
        <strain evidence="17 18">UAMH 10762</strain>
    </source>
</reference>
<evidence type="ECO:0000256" key="10">
    <source>
        <dbReference type="ARBA" id="ARBA00022833"/>
    </source>
</evidence>
<name>M2NK08_BAUPA</name>
<gene>
    <name evidence="17" type="ORF">BAUCODRAFT_337449</name>
</gene>
<evidence type="ECO:0000256" key="3">
    <source>
        <dbReference type="ARBA" id="ARBA00008704"/>
    </source>
</evidence>
<dbReference type="KEGG" id="bcom:BAUCODRAFT_337449"/>
<proteinExistence type="inferred from homology"/>
<feature type="region of interest" description="Disordered" evidence="15">
    <location>
        <begin position="412"/>
        <end position="482"/>
    </location>
</feature>
<dbReference type="AlphaFoldDB" id="M2NK08"/>
<comment type="pathway">
    <text evidence="2">Protein modification; protein ubiquitination.</text>
</comment>
<organism evidence="17 18">
    <name type="scientific">Baudoinia panamericana (strain UAMH 10762)</name>
    <name type="common">Angels' share fungus</name>
    <name type="synonym">Baudoinia compniacensis (strain UAMH 10762)</name>
    <dbReference type="NCBI Taxonomy" id="717646"/>
    <lineage>
        <taxon>Eukaryota</taxon>
        <taxon>Fungi</taxon>
        <taxon>Dikarya</taxon>
        <taxon>Ascomycota</taxon>
        <taxon>Pezizomycotina</taxon>
        <taxon>Dothideomycetes</taxon>
        <taxon>Dothideomycetidae</taxon>
        <taxon>Mycosphaerellales</taxon>
        <taxon>Teratosphaeriaceae</taxon>
        <taxon>Baudoinia</taxon>
    </lineage>
</organism>
<evidence type="ECO:0000256" key="9">
    <source>
        <dbReference type="ARBA" id="ARBA00022786"/>
    </source>
</evidence>
<evidence type="ECO:0000256" key="15">
    <source>
        <dbReference type="SAM" id="MobiDB-lite"/>
    </source>
</evidence>
<keyword evidence="8" id="KW-0863">Zinc-finger</keyword>
<dbReference type="InterPro" id="IPR025654">
    <property type="entry name" value="PEX2/10"/>
</dbReference>
<keyword evidence="10" id="KW-0862">Zinc</keyword>
<feature type="compositionally biased region" description="Basic and acidic residues" evidence="15">
    <location>
        <begin position="443"/>
        <end position="452"/>
    </location>
</feature>
<evidence type="ECO:0000256" key="14">
    <source>
        <dbReference type="ARBA" id="ARBA00023140"/>
    </source>
</evidence>
<dbReference type="STRING" id="717646.M2NK08"/>
<dbReference type="Pfam" id="PF04757">
    <property type="entry name" value="Pex2_Pex12"/>
    <property type="match status" value="1"/>
</dbReference>
<dbReference type="eggNOG" id="KOG2879">
    <property type="taxonomic scope" value="Eukaryota"/>
</dbReference>
<evidence type="ECO:0000256" key="4">
    <source>
        <dbReference type="ARBA" id="ARBA00022448"/>
    </source>
</evidence>
<dbReference type="GO" id="GO:0016562">
    <property type="term" value="P:protein import into peroxisome matrix, receptor recycling"/>
    <property type="evidence" value="ECO:0007669"/>
    <property type="project" value="UniProtKB-ARBA"/>
</dbReference>
<dbReference type="Proteomes" id="UP000011761">
    <property type="component" value="Unassembled WGS sequence"/>
</dbReference>
<evidence type="ECO:0000256" key="2">
    <source>
        <dbReference type="ARBA" id="ARBA00004906"/>
    </source>
</evidence>
<evidence type="ECO:0000256" key="13">
    <source>
        <dbReference type="ARBA" id="ARBA00023136"/>
    </source>
</evidence>
<evidence type="ECO:0000256" key="5">
    <source>
        <dbReference type="ARBA" id="ARBA00022679"/>
    </source>
</evidence>
<dbReference type="GO" id="GO:0005778">
    <property type="term" value="C:peroxisomal membrane"/>
    <property type="evidence" value="ECO:0007669"/>
    <property type="project" value="UniProtKB-SubCell"/>
</dbReference>
<accession>M2NK08</accession>
<comment type="subcellular location">
    <subcellularLocation>
        <location evidence="1">Peroxisome membrane</location>
        <topology evidence="1">Multi-pass membrane protein</topology>
    </subcellularLocation>
</comment>
<evidence type="ECO:0000256" key="8">
    <source>
        <dbReference type="ARBA" id="ARBA00022771"/>
    </source>
</evidence>
<comment type="similarity">
    <text evidence="3">Belongs to the pex2/pex10/pex12 family.</text>
</comment>
<evidence type="ECO:0000256" key="1">
    <source>
        <dbReference type="ARBA" id="ARBA00004585"/>
    </source>
</evidence>
<dbReference type="GO" id="GO:0008270">
    <property type="term" value="F:zinc ion binding"/>
    <property type="evidence" value="ECO:0007669"/>
    <property type="project" value="UniProtKB-KW"/>
</dbReference>
<keyword evidence="14" id="KW-0576">Peroxisome</keyword>
<dbReference type="OMA" id="CQPWNGD"/>
<dbReference type="PANTHER" id="PTHR23350">
    <property type="entry name" value="PEROXISOME ASSEMBLY PROTEIN 10"/>
    <property type="match status" value="1"/>
</dbReference>
<keyword evidence="13" id="KW-0472">Membrane</keyword>
<dbReference type="RefSeq" id="XP_007673178.1">
    <property type="nucleotide sequence ID" value="XM_007674988.1"/>
</dbReference>
<keyword evidence="12" id="KW-1133">Transmembrane helix</keyword>
<evidence type="ECO:0000256" key="7">
    <source>
        <dbReference type="ARBA" id="ARBA00022723"/>
    </source>
</evidence>
<evidence type="ECO:0000256" key="12">
    <source>
        <dbReference type="ARBA" id="ARBA00022989"/>
    </source>
</evidence>
<dbReference type="HOGENOM" id="CLU_024591_2_0_1"/>
<dbReference type="GO" id="GO:0016567">
    <property type="term" value="P:protein ubiquitination"/>
    <property type="evidence" value="ECO:0007669"/>
    <property type="project" value="UniProtKB-ARBA"/>
</dbReference>
<dbReference type="InterPro" id="IPR006845">
    <property type="entry name" value="Pex_N"/>
</dbReference>
<dbReference type="GO" id="GO:0016740">
    <property type="term" value="F:transferase activity"/>
    <property type="evidence" value="ECO:0007669"/>
    <property type="project" value="UniProtKB-KW"/>
</dbReference>
<evidence type="ECO:0000256" key="11">
    <source>
        <dbReference type="ARBA" id="ARBA00022927"/>
    </source>
</evidence>
<sequence length="482" mass="53905">MSDFAAAQQRILARRAARDAQLAAQATVEQNARNAQLLRLPPALRVIAHQTLNAWDVIKSPYGTRPAFRVGQVDAELLDEDLLELLRKQVGEGLKLFGNHLQDDWGAEIALVLQSILWKLAIWDHGASYGASLQGLQYVDARGSDSARRKPPTAWQKISYGLVTVGGRYAWTKWSDYLSNAENGYDEPSPLIRSLSRITTLAGTTHEIAAFTSFLVFLYNGQYRTLTDRLLRLRLLPSSNATSREVSFEYLNRQLVWHAFTEFLLFLLPLVGISRWRRWVARAWKKAKSSITRLRTGTSSAGQDEAEDGQKGELAFLPERTCAICYHDQNPTAGRSEQDVISAGANSGIIGNASTDITNPYEAIPCGCVYCFVCLAQRIEAEEGEGWICLRCGELVKECKPWDGDVLAPQQEAAANGSEDGARSSGRKSIAWADEVVEDEREQMEQMERTMSHLDPIPVDDEQEWEREGQNVVEDEEEEEPN</sequence>